<gene>
    <name evidence="3" type="ORF">DX116_01995</name>
</gene>
<dbReference type="AlphaFoldDB" id="A0A371P915"/>
<keyword evidence="2" id="KW-0472">Membrane</keyword>
<dbReference type="OrthoDB" id="3733716at2"/>
<organism evidence="3 4">
    <name type="scientific">Aeromicrobium endophyticum</name>
    <dbReference type="NCBI Taxonomy" id="2292704"/>
    <lineage>
        <taxon>Bacteria</taxon>
        <taxon>Bacillati</taxon>
        <taxon>Actinomycetota</taxon>
        <taxon>Actinomycetes</taxon>
        <taxon>Propionibacteriales</taxon>
        <taxon>Nocardioidaceae</taxon>
        <taxon>Aeromicrobium</taxon>
    </lineage>
</organism>
<accession>A0A371P915</accession>
<reference evidence="3 4" key="1">
    <citation type="submission" date="2018-08" db="EMBL/GenBank/DDBJ databases">
        <title>Aeromicrobium sp. M2KJ-4, whole genome shotgun sequence.</title>
        <authorList>
            <person name="Tuo L."/>
        </authorList>
    </citation>
    <scope>NUCLEOTIDE SEQUENCE [LARGE SCALE GENOMIC DNA]</scope>
    <source>
        <strain evidence="3 4">M2KJ-4</strain>
    </source>
</reference>
<protein>
    <submittedName>
        <fullName evidence="3">DUF4190 domain-containing protein</fullName>
    </submittedName>
</protein>
<feature type="transmembrane region" description="Helical" evidence="2">
    <location>
        <begin position="109"/>
        <end position="133"/>
    </location>
</feature>
<feature type="region of interest" description="Disordered" evidence="1">
    <location>
        <begin position="1"/>
        <end position="34"/>
    </location>
</feature>
<evidence type="ECO:0000313" key="4">
    <source>
        <dbReference type="Proteomes" id="UP000265581"/>
    </source>
</evidence>
<keyword evidence="4" id="KW-1185">Reference proteome</keyword>
<comment type="caution">
    <text evidence="3">The sequence shown here is derived from an EMBL/GenBank/DDBJ whole genome shotgun (WGS) entry which is preliminary data.</text>
</comment>
<keyword evidence="2" id="KW-0812">Transmembrane</keyword>
<name>A0A371P915_9ACTN</name>
<evidence type="ECO:0000313" key="3">
    <source>
        <dbReference type="EMBL" id="REK72431.1"/>
    </source>
</evidence>
<sequence>MSETPPPGGPSSPEHQPNWGSAYPPPQHGAGQGATPPPGYYYPYPVPPKHTDATTSMVMGIVAVAGLFVCGIPVLMAPFAWYLGAKAEREIDASAGALSGRSEATAGKVLGIVGTALLALAVAGIVLLVVLTYTQPDFWDDDSSYDSVLGALLSSVQPTSTGSLTSVMP</sequence>
<evidence type="ECO:0000256" key="1">
    <source>
        <dbReference type="SAM" id="MobiDB-lite"/>
    </source>
</evidence>
<dbReference type="RefSeq" id="WP_119702546.1">
    <property type="nucleotide sequence ID" value="NZ_JBHSOI010000001.1"/>
</dbReference>
<proteinExistence type="predicted"/>
<keyword evidence="2" id="KW-1133">Transmembrane helix</keyword>
<feature type="compositionally biased region" description="Pro residues" evidence="1">
    <location>
        <begin position="1"/>
        <end position="10"/>
    </location>
</feature>
<dbReference type="EMBL" id="QUBR01000001">
    <property type="protein sequence ID" value="REK72431.1"/>
    <property type="molecule type" value="Genomic_DNA"/>
</dbReference>
<feature type="transmembrane region" description="Helical" evidence="2">
    <location>
        <begin position="57"/>
        <end position="83"/>
    </location>
</feature>
<dbReference type="Proteomes" id="UP000265581">
    <property type="component" value="Unassembled WGS sequence"/>
</dbReference>
<evidence type="ECO:0000256" key="2">
    <source>
        <dbReference type="SAM" id="Phobius"/>
    </source>
</evidence>